<proteinExistence type="inferred from homology"/>
<comment type="function">
    <text evidence="9">Acts as a magnesium transporter.</text>
</comment>
<comment type="subunit">
    <text evidence="9">Homodimer.</text>
</comment>
<keyword evidence="6 9" id="KW-1133">Transmembrane helix</keyword>
<comment type="caution">
    <text evidence="11">The sequence shown here is derived from an EMBL/GenBank/DDBJ whole genome shotgun (WGS) entry which is preliminary data.</text>
</comment>
<evidence type="ECO:0000256" key="8">
    <source>
        <dbReference type="PROSITE-ProRule" id="PRU00703"/>
    </source>
</evidence>
<feature type="transmembrane region" description="Helical" evidence="9">
    <location>
        <begin position="365"/>
        <end position="385"/>
    </location>
</feature>
<feature type="transmembrane region" description="Helical" evidence="9">
    <location>
        <begin position="289"/>
        <end position="309"/>
    </location>
</feature>
<dbReference type="InterPro" id="IPR006669">
    <property type="entry name" value="MgtE_transporter"/>
</dbReference>
<evidence type="ECO:0000256" key="5">
    <source>
        <dbReference type="ARBA" id="ARBA00022842"/>
    </source>
</evidence>
<dbReference type="Proteomes" id="UP000316242">
    <property type="component" value="Unassembled WGS sequence"/>
</dbReference>
<dbReference type="Pfam" id="PF01769">
    <property type="entry name" value="MgtE"/>
    <property type="match status" value="1"/>
</dbReference>
<evidence type="ECO:0000313" key="11">
    <source>
        <dbReference type="EMBL" id="GEC13342.1"/>
    </source>
</evidence>
<feature type="domain" description="CBS" evidence="10">
    <location>
        <begin position="142"/>
        <end position="204"/>
    </location>
</feature>
<evidence type="ECO:0000256" key="3">
    <source>
        <dbReference type="ARBA" id="ARBA00022448"/>
    </source>
</evidence>
<comment type="similarity">
    <text evidence="2 9">Belongs to the SLC41A transporter family.</text>
</comment>
<evidence type="ECO:0000256" key="6">
    <source>
        <dbReference type="ARBA" id="ARBA00022989"/>
    </source>
</evidence>
<dbReference type="InterPro" id="IPR038076">
    <property type="entry name" value="MgtE_N_sf"/>
</dbReference>
<gene>
    <name evidence="11" type="ORF">ANI01nite_25450</name>
</gene>
<dbReference type="PANTHER" id="PTHR43773">
    <property type="entry name" value="MAGNESIUM TRANSPORTER MGTE"/>
    <property type="match status" value="1"/>
</dbReference>
<reference evidence="11 12" key="1">
    <citation type="submission" date="2019-06" db="EMBL/GenBank/DDBJ databases">
        <title>Whole genome shotgun sequence of Glutamicibacter nicotianae NBRC 14234.</title>
        <authorList>
            <person name="Hosoyama A."/>
            <person name="Uohara A."/>
            <person name="Ohji S."/>
            <person name="Ichikawa N."/>
        </authorList>
    </citation>
    <scope>NUCLEOTIDE SEQUENCE [LARGE SCALE GENOMIC DNA]</scope>
    <source>
        <strain evidence="11 12">NBRC 14234</strain>
    </source>
</reference>
<dbReference type="Gene3D" id="1.10.357.20">
    <property type="entry name" value="SLC41 divalent cation transporters, integral membrane domain"/>
    <property type="match status" value="1"/>
</dbReference>
<feature type="transmembrane region" description="Helical" evidence="9">
    <location>
        <begin position="391"/>
        <end position="417"/>
    </location>
</feature>
<name>A0ABQ0RNE6_GLUNI</name>
<dbReference type="Gene3D" id="1.25.60.10">
    <property type="entry name" value="MgtE N-terminal domain-like"/>
    <property type="match status" value="1"/>
</dbReference>
<organism evidence="11 12">
    <name type="scientific">Glutamicibacter nicotianae</name>
    <name type="common">Arthrobacter nicotianae</name>
    <dbReference type="NCBI Taxonomy" id="37929"/>
    <lineage>
        <taxon>Bacteria</taxon>
        <taxon>Bacillati</taxon>
        <taxon>Actinomycetota</taxon>
        <taxon>Actinomycetes</taxon>
        <taxon>Micrococcales</taxon>
        <taxon>Micrococcaceae</taxon>
        <taxon>Glutamicibacter</taxon>
    </lineage>
</organism>
<evidence type="ECO:0000259" key="10">
    <source>
        <dbReference type="PROSITE" id="PS51371"/>
    </source>
</evidence>
<sequence>MISPEKVDFSTISRSLSSHLNHGEFQQAARLLGELHTAEAIEHLEALDATEAALAYRLLDKQAAVLLFKDLDAEVQAELIRALQSEAVVDAFSQLSAAQRAALLDELPAIVATKLLAGASKAKRQDIGDLLGYPEASAGRAMSPDFIATHPQLTVAESLARISKRFAHCKDAQHILVIDDERRLLGTITLSELLVEPGTMTVAELCTPGSSVQACEPEESAARLAVGRKAGVLPVLDREDRLLGVLTLPMALGILEDAEERRTANDPGAEPLVRPYLGTPLRQLVKARIIWLLVLAIGATLTVKVLASFEQTLESMVVLSLFIPLIVGIGGNTSNQAATTVTRALAMGEMRGRDFWRVLMREVRIGAILGLSLGLVALFLAGLIFEPSIGLVIGTSLVALCSIAAAVGGVMPIIGKFFKVDPAVFSNPFISTFVDAAGLIVYLSVAVLILG</sequence>
<dbReference type="Gene3D" id="3.10.580.10">
    <property type="entry name" value="CBS-domain"/>
    <property type="match status" value="1"/>
</dbReference>
<keyword evidence="12" id="KW-1185">Reference proteome</keyword>
<keyword evidence="7 9" id="KW-0472">Membrane</keyword>
<protein>
    <recommendedName>
        <fullName evidence="9">Magnesium transporter MgtE</fullName>
    </recommendedName>
</protein>
<dbReference type="PANTHER" id="PTHR43773:SF1">
    <property type="entry name" value="MAGNESIUM TRANSPORTER MGTE"/>
    <property type="match status" value="1"/>
</dbReference>
<evidence type="ECO:0000256" key="1">
    <source>
        <dbReference type="ARBA" id="ARBA00004141"/>
    </source>
</evidence>
<dbReference type="RefSeq" id="WP_141358407.1">
    <property type="nucleotide sequence ID" value="NZ_BAAAWM010000001.1"/>
</dbReference>
<dbReference type="Pfam" id="PF00571">
    <property type="entry name" value="CBS"/>
    <property type="match status" value="1"/>
</dbReference>
<dbReference type="SUPFAM" id="SSF54631">
    <property type="entry name" value="CBS-domain pair"/>
    <property type="match status" value="1"/>
</dbReference>
<keyword evidence="9" id="KW-0479">Metal-binding</keyword>
<evidence type="ECO:0000313" key="12">
    <source>
        <dbReference type="Proteomes" id="UP000316242"/>
    </source>
</evidence>
<dbReference type="SMART" id="SM00924">
    <property type="entry name" value="MgtE_N"/>
    <property type="match status" value="1"/>
</dbReference>
<dbReference type="PROSITE" id="PS51371">
    <property type="entry name" value="CBS"/>
    <property type="match status" value="1"/>
</dbReference>
<comment type="subcellular location">
    <subcellularLocation>
        <location evidence="9">Cell membrane</location>
        <topology evidence="9">Multi-pass membrane protein</topology>
    </subcellularLocation>
    <subcellularLocation>
        <location evidence="1">Membrane</location>
        <topology evidence="1">Multi-pass membrane protein</topology>
    </subcellularLocation>
</comment>
<dbReference type="InterPro" id="IPR036739">
    <property type="entry name" value="SLC41_membr_dom_sf"/>
</dbReference>
<keyword evidence="8" id="KW-0129">CBS domain</keyword>
<dbReference type="InterPro" id="IPR046342">
    <property type="entry name" value="CBS_dom_sf"/>
</dbReference>
<keyword evidence="4 9" id="KW-0812">Transmembrane</keyword>
<dbReference type="SUPFAM" id="SSF158791">
    <property type="entry name" value="MgtE N-terminal domain-like"/>
    <property type="match status" value="1"/>
</dbReference>
<evidence type="ECO:0000256" key="7">
    <source>
        <dbReference type="ARBA" id="ARBA00023136"/>
    </source>
</evidence>
<accession>A0ABQ0RNE6</accession>
<keyword evidence="3 9" id="KW-0813">Transport</keyword>
<dbReference type="EMBL" id="BJNE01000012">
    <property type="protein sequence ID" value="GEC13342.1"/>
    <property type="molecule type" value="Genomic_DNA"/>
</dbReference>
<evidence type="ECO:0000256" key="4">
    <source>
        <dbReference type="ARBA" id="ARBA00022692"/>
    </source>
</evidence>
<dbReference type="SUPFAM" id="SSF161093">
    <property type="entry name" value="MgtE membrane domain-like"/>
    <property type="match status" value="1"/>
</dbReference>
<feature type="transmembrane region" description="Helical" evidence="9">
    <location>
        <begin position="321"/>
        <end position="345"/>
    </location>
</feature>
<keyword evidence="5 9" id="KW-0460">Magnesium</keyword>
<dbReference type="NCBIfam" id="TIGR00400">
    <property type="entry name" value="mgtE"/>
    <property type="match status" value="1"/>
</dbReference>
<keyword evidence="9" id="KW-1003">Cell membrane</keyword>
<dbReference type="InterPro" id="IPR006667">
    <property type="entry name" value="SLC41_membr_dom"/>
</dbReference>
<evidence type="ECO:0000256" key="9">
    <source>
        <dbReference type="RuleBase" id="RU362011"/>
    </source>
</evidence>
<feature type="transmembrane region" description="Helical" evidence="9">
    <location>
        <begin position="429"/>
        <end position="450"/>
    </location>
</feature>
<dbReference type="InterPro" id="IPR000644">
    <property type="entry name" value="CBS_dom"/>
</dbReference>
<dbReference type="Pfam" id="PF03448">
    <property type="entry name" value="MgtE_N"/>
    <property type="match status" value="1"/>
</dbReference>
<dbReference type="InterPro" id="IPR006668">
    <property type="entry name" value="Mg_transptr_MgtE_intracell_dom"/>
</dbReference>
<evidence type="ECO:0000256" key="2">
    <source>
        <dbReference type="ARBA" id="ARBA00009749"/>
    </source>
</evidence>